<keyword evidence="2" id="KW-1185">Reference proteome</keyword>
<dbReference type="RefSeq" id="WP_167979117.1">
    <property type="nucleotide sequence ID" value="NZ_VSRL01000254.1"/>
</dbReference>
<name>A0ABX1FTY1_9PSEU</name>
<reference evidence="1 2" key="1">
    <citation type="submission" date="2019-08" db="EMBL/GenBank/DDBJ databases">
        <title>Lentzea from Indian Himalayas.</title>
        <authorList>
            <person name="Mandal S."/>
            <person name="Mallick Gupta A."/>
            <person name="Maiti P.K."/>
            <person name="Sarkar J."/>
            <person name="Mandal S."/>
        </authorList>
    </citation>
    <scope>NUCLEOTIDE SEQUENCE [LARGE SCALE GENOMIC DNA]</scope>
    <source>
        <strain evidence="1 2">PSKA42</strain>
    </source>
</reference>
<dbReference type="Proteomes" id="UP001515943">
    <property type="component" value="Unassembled WGS sequence"/>
</dbReference>
<accession>A0ABX1FTY1</accession>
<evidence type="ECO:0000313" key="1">
    <source>
        <dbReference type="EMBL" id="NKE62485.1"/>
    </source>
</evidence>
<sequence>MNRWTTWRGQRRYHREFRIAAPQWPDPVSLTGLIEQQLSSLSAKDTTDAKPALDEKELADAATNLWRAQRRLTRLAEEDSREAKRVGRYLQATQRALDEAGLMIQDHDGTEFYPGLSLEVMALQQDPALRHDTVLETVRPSVYLAGRRIQMGQVIVGRPDSTMEVTGA</sequence>
<dbReference type="EMBL" id="VSRL01000254">
    <property type="protein sequence ID" value="NKE62485.1"/>
    <property type="molecule type" value="Genomic_DNA"/>
</dbReference>
<comment type="caution">
    <text evidence="1">The sequence shown here is derived from an EMBL/GenBank/DDBJ whole genome shotgun (WGS) entry which is preliminary data.</text>
</comment>
<evidence type="ECO:0000313" key="2">
    <source>
        <dbReference type="Proteomes" id="UP001515943"/>
    </source>
</evidence>
<organism evidence="1 2">
    <name type="scientific">Lentzea indica</name>
    <dbReference type="NCBI Taxonomy" id="2604800"/>
    <lineage>
        <taxon>Bacteria</taxon>
        <taxon>Bacillati</taxon>
        <taxon>Actinomycetota</taxon>
        <taxon>Actinomycetes</taxon>
        <taxon>Pseudonocardiales</taxon>
        <taxon>Pseudonocardiaceae</taxon>
        <taxon>Lentzea</taxon>
    </lineage>
</organism>
<gene>
    <name evidence="1" type="ORF">FXN61_39425</name>
</gene>
<proteinExistence type="predicted"/>
<protein>
    <recommendedName>
        <fullName evidence="3">Nucleotide exchange factor GrpE</fullName>
    </recommendedName>
</protein>
<evidence type="ECO:0008006" key="3">
    <source>
        <dbReference type="Google" id="ProtNLM"/>
    </source>
</evidence>